<dbReference type="EMBL" id="KZ452035">
    <property type="protein sequence ID" value="PKA50029.1"/>
    <property type="molecule type" value="Genomic_DNA"/>
</dbReference>
<reference evidence="7 8" key="1">
    <citation type="journal article" date="2017" name="Nature">
        <title>The Apostasia genome and the evolution of orchids.</title>
        <authorList>
            <person name="Zhang G.Q."/>
            <person name="Liu K.W."/>
            <person name="Li Z."/>
            <person name="Lohaus R."/>
            <person name="Hsiao Y.Y."/>
            <person name="Niu S.C."/>
            <person name="Wang J.Y."/>
            <person name="Lin Y.C."/>
            <person name="Xu Q."/>
            <person name="Chen L.J."/>
            <person name="Yoshida K."/>
            <person name="Fujiwara S."/>
            <person name="Wang Z.W."/>
            <person name="Zhang Y.Q."/>
            <person name="Mitsuda N."/>
            <person name="Wang M."/>
            <person name="Liu G.H."/>
            <person name="Pecoraro L."/>
            <person name="Huang H.X."/>
            <person name="Xiao X.J."/>
            <person name="Lin M."/>
            <person name="Wu X.Y."/>
            <person name="Wu W.L."/>
            <person name="Chen Y.Y."/>
            <person name="Chang S.B."/>
            <person name="Sakamoto S."/>
            <person name="Ohme-Takagi M."/>
            <person name="Yagi M."/>
            <person name="Zeng S.J."/>
            <person name="Shen C.Y."/>
            <person name="Yeh C.M."/>
            <person name="Luo Y.B."/>
            <person name="Tsai W.C."/>
            <person name="Van de Peer Y."/>
            <person name="Liu Z.J."/>
        </authorList>
    </citation>
    <scope>NUCLEOTIDE SEQUENCE [LARGE SCALE GENOMIC DNA]</scope>
    <source>
        <strain evidence="8">cv. Shenzhen</strain>
        <tissue evidence="7">Stem</tissue>
    </source>
</reference>
<dbReference type="OrthoDB" id="288590at2759"/>
<feature type="domain" description="Fe2OG dioxygenase" evidence="6">
    <location>
        <begin position="157"/>
        <end position="258"/>
    </location>
</feature>
<keyword evidence="3 5" id="KW-0560">Oxidoreductase</keyword>
<keyword evidence="7" id="KW-0223">Dioxygenase</keyword>
<evidence type="ECO:0000313" key="8">
    <source>
        <dbReference type="Proteomes" id="UP000236161"/>
    </source>
</evidence>
<organism evidence="7 8">
    <name type="scientific">Apostasia shenzhenica</name>
    <dbReference type="NCBI Taxonomy" id="1088818"/>
    <lineage>
        <taxon>Eukaryota</taxon>
        <taxon>Viridiplantae</taxon>
        <taxon>Streptophyta</taxon>
        <taxon>Embryophyta</taxon>
        <taxon>Tracheophyta</taxon>
        <taxon>Spermatophyta</taxon>
        <taxon>Magnoliopsida</taxon>
        <taxon>Liliopsida</taxon>
        <taxon>Asparagales</taxon>
        <taxon>Orchidaceae</taxon>
        <taxon>Apostasioideae</taxon>
        <taxon>Apostasia</taxon>
    </lineage>
</organism>
<dbReference type="Proteomes" id="UP000236161">
    <property type="component" value="Unassembled WGS sequence"/>
</dbReference>
<protein>
    <submittedName>
        <fullName evidence="7">Leucoanthocyanidin dioxygenase</fullName>
        <ecNumber evidence="7">1.14.11.19</ecNumber>
    </submittedName>
</protein>
<evidence type="ECO:0000256" key="5">
    <source>
        <dbReference type="RuleBase" id="RU003682"/>
    </source>
</evidence>
<accession>A0A2I0A3B9</accession>
<sequence>MAEMTTVDFSQLTCGTRDERSKIVREIGRACEERGFFALVNHGVPASLRAAVTAAMEDFFALPAEEREEYMGKQLFDPIRHGAGRTLTADGFEYRRDFLRIFVHPTLHSPVKPLHFSAICEEYGRKTREIAHELLRAIWESLDLEEGFVGAIMDVRSGHQILIGNSYPSGPGPNLGLGLPAHSDIALLSIVMQEGSTSGLQVFHQGHWNLIEFIPDSLLVHVGDLLEIVSNGKYKSLLHRVTLNSTSARMSIVTAIGPNPEDRVVPLPELVRGSGSSSAKFRSIKYIEFVELTARNPFDKAALNLVRLCDV</sequence>
<dbReference type="InterPro" id="IPR027443">
    <property type="entry name" value="IPNS-like_sf"/>
</dbReference>
<dbReference type="STRING" id="1088818.A0A2I0A3B9"/>
<dbReference type="InterPro" id="IPR005123">
    <property type="entry name" value="Oxoglu/Fe-dep_dioxygenase_dom"/>
</dbReference>
<keyword evidence="8" id="KW-1185">Reference proteome</keyword>
<dbReference type="Gene3D" id="2.60.120.330">
    <property type="entry name" value="B-lactam Antibiotic, Isopenicillin N Synthase, Chain"/>
    <property type="match status" value="1"/>
</dbReference>
<evidence type="ECO:0000256" key="3">
    <source>
        <dbReference type="ARBA" id="ARBA00023002"/>
    </source>
</evidence>
<dbReference type="SUPFAM" id="SSF51197">
    <property type="entry name" value="Clavaminate synthase-like"/>
    <property type="match status" value="1"/>
</dbReference>
<keyword evidence="2 5" id="KW-0479">Metal-binding</keyword>
<name>A0A2I0A3B9_9ASPA</name>
<dbReference type="EC" id="1.14.11.19" evidence="7"/>
<dbReference type="InterPro" id="IPR044861">
    <property type="entry name" value="IPNS-like_FE2OG_OXY"/>
</dbReference>
<gene>
    <name evidence="7" type="primary">LDOX</name>
    <name evidence="7" type="ORF">AXF42_Ash017568</name>
</gene>
<evidence type="ECO:0000313" key="7">
    <source>
        <dbReference type="EMBL" id="PKA50029.1"/>
    </source>
</evidence>
<dbReference type="AlphaFoldDB" id="A0A2I0A3B9"/>
<evidence type="ECO:0000256" key="4">
    <source>
        <dbReference type="ARBA" id="ARBA00023004"/>
    </source>
</evidence>
<evidence type="ECO:0000256" key="2">
    <source>
        <dbReference type="ARBA" id="ARBA00022723"/>
    </source>
</evidence>
<dbReference type="PANTHER" id="PTHR47991">
    <property type="entry name" value="OXOGLUTARATE/IRON-DEPENDENT DIOXYGENASE"/>
    <property type="match status" value="1"/>
</dbReference>
<comment type="similarity">
    <text evidence="1 5">Belongs to the iron/ascorbate-dependent oxidoreductase family.</text>
</comment>
<evidence type="ECO:0000259" key="6">
    <source>
        <dbReference type="PROSITE" id="PS51471"/>
    </source>
</evidence>
<dbReference type="InterPro" id="IPR050295">
    <property type="entry name" value="Plant_2OG-oxidoreductases"/>
</dbReference>
<dbReference type="PROSITE" id="PS51471">
    <property type="entry name" value="FE2OG_OXY"/>
    <property type="match status" value="1"/>
</dbReference>
<dbReference type="GO" id="GO:0051213">
    <property type="term" value="F:dioxygenase activity"/>
    <property type="evidence" value="ECO:0007669"/>
    <property type="project" value="UniProtKB-KW"/>
</dbReference>
<evidence type="ECO:0000256" key="1">
    <source>
        <dbReference type="ARBA" id="ARBA00008056"/>
    </source>
</evidence>
<proteinExistence type="inferred from homology"/>
<dbReference type="Pfam" id="PF14226">
    <property type="entry name" value="DIOX_N"/>
    <property type="match status" value="1"/>
</dbReference>
<dbReference type="GO" id="GO:0046872">
    <property type="term" value="F:metal ion binding"/>
    <property type="evidence" value="ECO:0007669"/>
    <property type="project" value="UniProtKB-KW"/>
</dbReference>
<dbReference type="InterPro" id="IPR026992">
    <property type="entry name" value="DIOX_N"/>
</dbReference>
<keyword evidence="4 5" id="KW-0408">Iron</keyword>
<dbReference type="Pfam" id="PF03171">
    <property type="entry name" value="2OG-FeII_Oxy"/>
    <property type="match status" value="1"/>
</dbReference>